<dbReference type="PANTHER" id="PTHR43071">
    <property type="entry name" value="2-AMINO-4-HYDROXY-6-HYDROXYMETHYLDIHYDROPTERIDINE PYROPHOSPHOKINASE"/>
    <property type="match status" value="1"/>
</dbReference>
<dbReference type="GO" id="GO:0046656">
    <property type="term" value="P:folic acid biosynthetic process"/>
    <property type="evidence" value="ECO:0007669"/>
    <property type="project" value="UniProtKB-KW"/>
</dbReference>
<dbReference type="GO" id="GO:0003848">
    <property type="term" value="F:2-amino-4-hydroxy-6-hydroxymethyldihydropteridine diphosphokinase activity"/>
    <property type="evidence" value="ECO:0007669"/>
    <property type="project" value="UniProtKB-EC"/>
</dbReference>
<proteinExistence type="inferred from homology"/>
<comment type="function">
    <text evidence="10">Catalyzes the transfer of pyrophosphate from adenosine triphosphate (ATP) to 6-hydroxymethyl-7,8-dihydropterin, an enzymatic step in folate biosynthesis pathway.</text>
</comment>
<evidence type="ECO:0000313" key="14">
    <source>
        <dbReference type="EMBL" id="SEW38605.1"/>
    </source>
</evidence>
<dbReference type="Gene3D" id="3.30.70.560">
    <property type="entry name" value="7,8-Dihydro-6-hydroxymethylpterin-pyrophosphokinase HPPK"/>
    <property type="match status" value="1"/>
</dbReference>
<evidence type="ECO:0000259" key="13">
    <source>
        <dbReference type="PROSITE" id="PS00794"/>
    </source>
</evidence>
<evidence type="ECO:0000256" key="1">
    <source>
        <dbReference type="ARBA" id="ARBA00005051"/>
    </source>
</evidence>
<evidence type="ECO:0000256" key="4">
    <source>
        <dbReference type="ARBA" id="ARBA00016218"/>
    </source>
</evidence>
<evidence type="ECO:0000256" key="2">
    <source>
        <dbReference type="ARBA" id="ARBA00005810"/>
    </source>
</evidence>
<gene>
    <name evidence="14" type="ORF">SAMN04488122_2638</name>
</gene>
<keyword evidence="9" id="KW-0289">Folate biosynthesis</keyword>
<dbReference type="GO" id="GO:0005524">
    <property type="term" value="F:ATP binding"/>
    <property type="evidence" value="ECO:0007669"/>
    <property type="project" value="UniProtKB-KW"/>
</dbReference>
<accession>A0A1I0RCP1</accession>
<name>A0A1I0RCP1_9BACT</name>
<evidence type="ECO:0000256" key="7">
    <source>
        <dbReference type="ARBA" id="ARBA00022777"/>
    </source>
</evidence>
<keyword evidence="15" id="KW-1185">Reference proteome</keyword>
<protein>
    <recommendedName>
        <fullName evidence="4">2-amino-4-hydroxy-6-hydroxymethyldihydropteridine pyrophosphokinase</fullName>
        <ecNumber evidence="3">2.7.6.3</ecNumber>
    </recommendedName>
    <alternativeName>
        <fullName evidence="11">6-hydroxymethyl-7,8-dihydropterin pyrophosphokinase</fullName>
    </alternativeName>
    <alternativeName>
        <fullName evidence="12">7,8-dihydro-6-hydroxymethylpterin-pyrophosphokinase</fullName>
    </alternativeName>
</protein>
<evidence type="ECO:0000256" key="6">
    <source>
        <dbReference type="ARBA" id="ARBA00022741"/>
    </source>
</evidence>
<dbReference type="Pfam" id="PF01288">
    <property type="entry name" value="HPPK"/>
    <property type="match status" value="1"/>
</dbReference>
<dbReference type="InterPro" id="IPR000550">
    <property type="entry name" value="Hppk"/>
</dbReference>
<dbReference type="NCBIfam" id="TIGR01498">
    <property type="entry name" value="folK"/>
    <property type="match status" value="1"/>
</dbReference>
<comment type="similarity">
    <text evidence="2">Belongs to the HPPK family.</text>
</comment>
<dbReference type="Proteomes" id="UP000199310">
    <property type="component" value="Unassembled WGS sequence"/>
</dbReference>
<dbReference type="GO" id="GO:0046654">
    <property type="term" value="P:tetrahydrofolate biosynthetic process"/>
    <property type="evidence" value="ECO:0007669"/>
    <property type="project" value="UniProtKB-UniPathway"/>
</dbReference>
<dbReference type="AlphaFoldDB" id="A0A1I0RCP1"/>
<comment type="pathway">
    <text evidence="1">Cofactor biosynthesis; tetrahydrofolate biosynthesis; 2-amino-4-hydroxy-6-hydroxymethyl-7,8-dihydropteridine diphosphate from 7,8-dihydroneopterin triphosphate: step 4/4.</text>
</comment>
<evidence type="ECO:0000256" key="3">
    <source>
        <dbReference type="ARBA" id="ARBA00013253"/>
    </source>
</evidence>
<dbReference type="EC" id="2.7.6.3" evidence="3"/>
<dbReference type="InterPro" id="IPR035907">
    <property type="entry name" value="Hppk_sf"/>
</dbReference>
<dbReference type="GO" id="GO:0016301">
    <property type="term" value="F:kinase activity"/>
    <property type="evidence" value="ECO:0007669"/>
    <property type="project" value="UniProtKB-KW"/>
</dbReference>
<dbReference type="UniPathway" id="UPA00077">
    <property type="reaction ID" value="UER00155"/>
</dbReference>
<dbReference type="SUPFAM" id="SSF55083">
    <property type="entry name" value="6-hydroxymethyl-7,8-dihydropterin pyrophosphokinase, HPPK"/>
    <property type="match status" value="1"/>
</dbReference>
<dbReference type="EMBL" id="FOJG01000001">
    <property type="protein sequence ID" value="SEW38605.1"/>
    <property type="molecule type" value="Genomic_DNA"/>
</dbReference>
<reference evidence="15" key="1">
    <citation type="submission" date="2016-10" db="EMBL/GenBank/DDBJ databases">
        <authorList>
            <person name="Varghese N."/>
            <person name="Submissions S."/>
        </authorList>
    </citation>
    <scope>NUCLEOTIDE SEQUENCE [LARGE SCALE GENOMIC DNA]</scope>
    <source>
        <strain evidence="15">DSM 3695</strain>
    </source>
</reference>
<dbReference type="PANTHER" id="PTHR43071:SF1">
    <property type="entry name" value="2-AMINO-4-HYDROXY-6-HYDROXYMETHYLDIHYDROPTERIDINE PYROPHOSPHOKINASE"/>
    <property type="match status" value="1"/>
</dbReference>
<keyword evidence="7 14" id="KW-0418">Kinase</keyword>
<evidence type="ECO:0000256" key="9">
    <source>
        <dbReference type="ARBA" id="ARBA00022909"/>
    </source>
</evidence>
<evidence type="ECO:0000256" key="11">
    <source>
        <dbReference type="ARBA" id="ARBA00029766"/>
    </source>
</evidence>
<organism evidence="14 15">
    <name type="scientific">Chitinophaga arvensicola</name>
    <dbReference type="NCBI Taxonomy" id="29529"/>
    <lineage>
        <taxon>Bacteria</taxon>
        <taxon>Pseudomonadati</taxon>
        <taxon>Bacteroidota</taxon>
        <taxon>Chitinophagia</taxon>
        <taxon>Chitinophagales</taxon>
        <taxon>Chitinophagaceae</taxon>
        <taxon>Chitinophaga</taxon>
    </lineage>
</organism>
<sequence length="169" mass="19003">MGLEIYMNTAILLIGGNLGDRTGNLQKAVQLIAENAGEVLQTSALYQTAPWGAVDQPDYLNQGVEIRTSLDALTLLHTLLEIERKIGRIRQEKWGSRVIDIDLIFFNGEVHSLAELKVPHPRMHLRQFVLVPLLEIVPDYVHPVLHKTVRELAASTPDTLPVSRYRHSL</sequence>
<evidence type="ECO:0000256" key="8">
    <source>
        <dbReference type="ARBA" id="ARBA00022840"/>
    </source>
</evidence>
<keyword evidence="5" id="KW-0808">Transferase</keyword>
<evidence type="ECO:0000313" key="15">
    <source>
        <dbReference type="Proteomes" id="UP000199310"/>
    </source>
</evidence>
<dbReference type="CDD" id="cd00483">
    <property type="entry name" value="HPPK"/>
    <property type="match status" value="1"/>
</dbReference>
<keyword evidence="6" id="KW-0547">Nucleotide-binding</keyword>
<evidence type="ECO:0000256" key="5">
    <source>
        <dbReference type="ARBA" id="ARBA00022679"/>
    </source>
</evidence>
<keyword evidence="8" id="KW-0067">ATP-binding</keyword>
<dbReference type="STRING" id="29529.SAMN04488122_2638"/>
<dbReference type="PROSITE" id="PS00794">
    <property type="entry name" value="HPPK"/>
    <property type="match status" value="1"/>
</dbReference>
<feature type="domain" description="7,8-dihydro-6-hydroxymethylpterin-pyrophosphokinase" evidence="13">
    <location>
        <begin position="93"/>
        <end position="104"/>
    </location>
</feature>
<evidence type="ECO:0000256" key="12">
    <source>
        <dbReference type="ARBA" id="ARBA00033413"/>
    </source>
</evidence>
<evidence type="ECO:0000256" key="10">
    <source>
        <dbReference type="ARBA" id="ARBA00029409"/>
    </source>
</evidence>